<feature type="region of interest" description="Disordered" evidence="15">
    <location>
        <begin position="787"/>
        <end position="891"/>
    </location>
</feature>
<keyword evidence="18" id="KW-1185">Reference proteome</keyword>
<dbReference type="Gene3D" id="3.40.50.300">
    <property type="entry name" value="P-loop containing nucleotide triphosphate hydrolases"/>
    <property type="match status" value="2"/>
</dbReference>
<keyword evidence="9" id="KW-0408">Iron</keyword>
<evidence type="ECO:0000256" key="3">
    <source>
        <dbReference type="ARBA" id="ARBA00022723"/>
    </source>
</evidence>
<dbReference type="InterPro" id="IPR013020">
    <property type="entry name" value="Rad3/Chl1-like"/>
</dbReference>
<dbReference type="PhylomeDB" id="R7QGI7"/>
<dbReference type="Pfam" id="PF06733">
    <property type="entry name" value="DEAD_2"/>
    <property type="match status" value="1"/>
</dbReference>
<keyword evidence="12" id="KW-0234">DNA repair</keyword>
<dbReference type="PROSITE" id="PS51193">
    <property type="entry name" value="HELICASE_ATP_BIND_2"/>
    <property type="match status" value="1"/>
</dbReference>
<dbReference type="GO" id="GO:0046872">
    <property type="term" value="F:metal ion binding"/>
    <property type="evidence" value="ECO:0007669"/>
    <property type="project" value="UniProtKB-KW"/>
</dbReference>
<dbReference type="AlphaFoldDB" id="R7QGI7"/>
<dbReference type="CDD" id="cd17970">
    <property type="entry name" value="DEAHc_FancJ"/>
    <property type="match status" value="1"/>
</dbReference>
<keyword evidence="13" id="KW-0413">Isomerase</keyword>
<keyword evidence="4" id="KW-0547">Nucleotide-binding</keyword>
<dbReference type="GO" id="GO:0003677">
    <property type="term" value="F:DNA binding"/>
    <property type="evidence" value="ECO:0007669"/>
    <property type="project" value="UniProtKB-KW"/>
</dbReference>
<evidence type="ECO:0000256" key="13">
    <source>
        <dbReference type="ARBA" id="ARBA00023235"/>
    </source>
</evidence>
<dbReference type="NCBIfam" id="TIGR00604">
    <property type="entry name" value="rad3"/>
    <property type="match status" value="1"/>
</dbReference>
<dbReference type="InterPro" id="IPR006554">
    <property type="entry name" value="Helicase-like_DEXD_c2"/>
</dbReference>
<dbReference type="InterPro" id="IPR027417">
    <property type="entry name" value="P-loop_NTPase"/>
</dbReference>
<gene>
    <name evidence="17" type="ORF">CHC_T00005537001</name>
</gene>
<dbReference type="SMART" id="SM00491">
    <property type="entry name" value="HELICc2"/>
    <property type="match status" value="1"/>
</dbReference>
<keyword evidence="5" id="KW-0227">DNA damage</keyword>
<dbReference type="OMA" id="QFHNTLE"/>
<evidence type="ECO:0000256" key="6">
    <source>
        <dbReference type="ARBA" id="ARBA00022801"/>
    </source>
</evidence>
<evidence type="ECO:0000256" key="5">
    <source>
        <dbReference type="ARBA" id="ARBA00022763"/>
    </source>
</evidence>
<evidence type="ECO:0000256" key="9">
    <source>
        <dbReference type="ARBA" id="ARBA00023004"/>
    </source>
</evidence>
<accession>R7QGI7</accession>
<dbReference type="OrthoDB" id="19182at2759"/>
<dbReference type="GO" id="GO:0003678">
    <property type="term" value="F:DNA helicase activity"/>
    <property type="evidence" value="ECO:0007669"/>
    <property type="project" value="InterPro"/>
</dbReference>
<feature type="compositionally biased region" description="Basic and acidic residues" evidence="15">
    <location>
        <begin position="792"/>
        <end position="820"/>
    </location>
</feature>
<evidence type="ECO:0000256" key="4">
    <source>
        <dbReference type="ARBA" id="ARBA00022741"/>
    </source>
</evidence>
<keyword evidence="7" id="KW-0347">Helicase</keyword>
<dbReference type="RefSeq" id="XP_005716697.1">
    <property type="nucleotide sequence ID" value="XM_005716640.1"/>
</dbReference>
<dbReference type="GO" id="GO:1904430">
    <property type="term" value="P:negative regulation of t-circle formation"/>
    <property type="evidence" value="ECO:0007669"/>
    <property type="project" value="TreeGrafter"/>
</dbReference>
<keyword evidence="6" id="KW-0378">Hydrolase</keyword>
<dbReference type="GO" id="GO:0006281">
    <property type="term" value="P:DNA repair"/>
    <property type="evidence" value="ECO:0007669"/>
    <property type="project" value="UniProtKB-KW"/>
</dbReference>
<proteinExistence type="predicted"/>
<dbReference type="GO" id="GO:0005524">
    <property type="term" value="F:ATP binding"/>
    <property type="evidence" value="ECO:0007669"/>
    <property type="project" value="UniProtKB-KW"/>
</dbReference>
<dbReference type="KEGG" id="ccp:CHC_T00005537001"/>
<evidence type="ECO:0000256" key="10">
    <source>
        <dbReference type="ARBA" id="ARBA00023014"/>
    </source>
</evidence>
<dbReference type="InterPro" id="IPR010614">
    <property type="entry name" value="RAD3-like_helicase_DEAD"/>
</dbReference>
<evidence type="ECO:0000256" key="14">
    <source>
        <dbReference type="ARBA" id="ARBA00023242"/>
    </source>
</evidence>
<evidence type="ECO:0000256" key="7">
    <source>
        <dbReference type="ARBA" id="ARBA00022806"/>
    </source>
</evidence>
<keyword evidence="3" id="KW-0479">Metal-binding</keyword>
<dbReference type="GO" id="GO:0070182">
    <property type="term" value="F:DNA polymerase binding"/>
    <property type="evidence" value="ECO:0007669"/>
    <property type="project" value="TreeGrafter"/>
</dbReference>
<evidence type="ECO:0000313" key="17">
    <source>
        <dbReference type="EMBL" id="CDF36878.1"/>
    </source>
</evidence>
<evidence type="ECO:0000256" key="11">
    <source>
        <dbReference type="ARBA" id="ARBA00023125"/>
    </source>
</evidence>
<evidence type="ECO:0000256" key="2">
    <source>
        <dbReference type="ARBA" id="ARBA00022485"/>
    </source>
</evidence>
<feature type="region of interest" description="Disordered" evidence="15">
    <location>
        <begin position="729"/>
        <end position="749"/>
    </location>
</feature>
<evidence type="ECO:0000256" key="15">
    <source>
        <dbReference type="SAM" id="MobiDB-lite"/>
    </source>
</evidence>
<dbReference type="Pfam" id="PF13307">
    <property type="entry name" value="Helicase_C_2"/>
    <property type="match status" value="1"/>
</dbReference>
<feature type="compositionally biased region" description="Basic and acidic residues" evidence="15">
    <location>
        <begin position="854"/>
        <end position="863"/>
    </location>
</feature>
<feature type="domain" description="Helicase ATP-binding" evidence="16">
    <location>
        <begin position="7"/>
        <end position="296"/>
    </location>
</feature>
<dbReference type="GO" id="GO:0010569">
    <property type="term" value="P:regulation of double-strand break repair via homologous recombination"/>
    <property type="evidence" value="ECO:0007669"/>
    <property type="project" value="TreeGrafter"/>
</dbReference>
<evidence type="ECO:0000256" key="12">
    <source>
        <dbReference type="ARBA" id="ARBA00023204"/>
    </source>
</evidence>
<dbReference type="STRING" id="2769.R7QGI7"/>
<keyword evidence="2" id="KW-0004">4Fe-4S</keyword>
<dbReference type="Gramene" id="CDF36878">
    <property type="protein sequence ID" value="CDF36878"/>
    <property type="gene ID" value="CHC_T00005537001"/>
</dbReference>
<keyword evidence="11" id="KW-0238">DNA-binding</keyword>
<keyword evidence="14" id="KW-0539">Nucleus</keyword>
<dbReference type="GO" id="GO:0051539">
    <property type="term" value="F:4 iron, 4 sulfur cluster binding"/>
    <property type="evidence" value="ECO:0007669"/>
    <property type="project" value="UniProtKB-KW"/>
</dbReference>
<dbReference type="FunFam" id="3.40.50.300:FF:000135">
    <property type="entry name" value="DNA repair helicase RAD3, putative"/>
    <property type="match status" value="1"/>
</dbReference>
<feature type="compositionally biased region" description="Basic and acidic residues" evidence="15">
    <location>
        <begin position="738"/>
        <end position="747"/>
    </location>
</feature>
<dbReference type="Proteomes" id="UP000012073">
    <property type="component" value="Unassembled WGS sequence"/>
</dbReference>
<keyword evidence="10" id="KW-0411">Iron-sulfur</keyword>
<dbReference type="InterPro" id="IPR014013">
    <property type="entry name" value="Helic_SF1/SF2_ATP-bd_DinG/Rad3"/>
</dbReference>
<keyword evidence="8" id="KW-0067">ATP-binding</keyword>
<dbReference type="GeneID" id="17324406"/>
<dbReference type="GO" id="GO:0005634">
    <property type="term" value="C:nucleus"/>
    <property type="evidence" value="ECO:0007669"/>
    <property type="project" value="UniProtKB-SubCell"/>
</dbReference>
<reference evidence="18" key="1">
    <citation type="journal article" date="2013" name="Proc. Natl. Acad. Sci. U.S.A.">
        <title>Genome structure and metabolic features in the red seaweed Chondrus crispus shed light on evolution of the Archaeplastida.</title>
        <authorList>
            <person name="Collen J."/>
            <person name="Porcel B."/>
            <person name="Carre W."/>
            <person name="Ball S.G."/>
            <person name="Chaparro C."/>
            <person name="Tonon T."/>
            <person name="Barbeyron T."/>
            <person name="Michel G."/>
            <person name="Noel B."/>
            <person name="Valentin K."/>
            <person name="Elias M."/>
            <person name="Artiguenave F."/>
            <person name="Arun A."/>
            <person name="Aury J.M."/>
            <person name="Barbosa-Neto J.F."/>
            <person name="Bothwell J.H."/>
            <person name="Bouget F.Y."/>
            <person name="Brillet L."/>
            <person name="Cabello-Hurtado F."/>
            <person name="Capella-Gutierrez S."/>
            <person name="Charrier B."/>
            <person name="Cladiere L."/>
            <person name="Cock J.M."/>
            <person name="Coelho S.M."/>
            <person name="Colleoni C."/>
            <person name="Czjzek M."/>
            <person name="Da Silva C."/>
            <person name="Delage L."/>
            <person name="Denoeud F."/>
            <person name="Deschamps P."/>
            <person name="Dittami S.M."/>
            <person name="Gabaldon T."/>
            <person name="Gachon C.M."/>
            <person name="Groisillier A."/>
            <person name="Herve C."/>
            <person name="Jabbari K."/>
            <person name="Katinka M."/>
            <person name="Kloareg B."/>
            <person name="Kowalczyk N."/>
            <person name="Labadie K."/>
            <person name="Leblanc C."/>
            <person name="Lopez P.J."/>
            <person name="McLachlan D.H."/>
            <person name="Meslet-Cladiere L."/>
            <person name="Moustafa A."/>
            <person name="Nehr Z."/>
            <person name="Nyvall Collen P."/>
            <person name="Panaud O."/>
            <person name="Partensky F."/>
            <person name="Poulain J."/>
            <person name="Rensing S.A."/>
            <person name="Rousvoal S."/>
            <person name="Samson G."/>
            <person name="Symeonidi A."/>
            <person name="Weissenbach J."/>
            <person name="Zambounis A."/>
            <person name="Wincker P."/>
            <person name="Boyen C."/>
        </authorList>
    </citation>
    <scope>NUCLEOTIDE SEQUENCE [LARGE SCALE GENOMIC DNA]</scope>
    <source>
        <strain evidence="18">cv. Stackhouse</strain>
    </source>
</reference>
<dbReference type="EMBL" id="HG001807">
    <property type="protein sequence ID" value="CDF36878.1"/>
    <property type="molecule type" value="Genomic_DNA"/>
</dbReference>
<dbReference type="PANTHER" id="PTHR11472">
    <property type="entry name" value="DNA REPAIR DEAD HELICASE RAD3/XP-D SUBFAMILY MEMBER"/>
    <property type="match status" value="1"/>
</dbReference>
<dbReference type="PANTHER" id="PTHR11472:SF34">
    <property type="entry name" value="REGULATOR OF TELOMERE ELONGATION HELICASE 1"/>
    <property type="match status" value="1"/>
</dbReference>
<evidence type="ECO:0000313" key="18">
    <source>
        <dbReference type="Proteomes" id="UP000012073"/>
    </source>
</evidence>
<evidence type="ECO:0000256" key="8">
    <source>
        <dbReference type="ARBA" id="ARBA00022840"/>
    </source>
</evidence>
<protein>
    <recommendedName>
        <fullName evidence="16">Helicase ATP-binding domain-containing protein</fullName>
    </recommendedName>
</protein>
<dbReference type="InterPro" id="IPR045028">
    <property type="entry name" value="DinG/Rad3-like"/>
</dbReference>
<dbReference type="CDD" id="cd18788">
    <property type="entry name" value="SF2_C_XPD"/>
    <property type="match status" value="1"/>
</dbReference>
<evidence type="ECO:0000256" key="1">
    <source>
        <dbReference type="ARBA" id="ARBA00004123"/>
    </source>
</evidence>
<dbReference type="InterPro" id="IPR006555">
    <property type="entry name" value="ATP-dep_Helicase_C"/>
</dbReference>
<sequence length="991" mass="110220">MVFLTINKTQVDFPYPPYPVQLRYMHRVIDALRNGDNALLESPTGTGKTLCLLCATLAWRRTYNAGLAPPAGPASSLAALIRPDLAPQLSTPRIIFCSRTHSQLAQAVAELKKTVYKPGMSLLASRDQLCVHDIASTFSGSRLNAKCRRITAPAKRQCRFHLPVASNRPHENRAPELIDKLHSQPPMDIEDVRAFGISEGACPWFLSRAAAKTDSCEILFLPYNYLLDRSARQSLGIDWVNDILIIDEAHNLEAVCADAMSFDLPESVRVACLSELSQLIEYSIQIRLMRSILNDVEAFINGVQFDRGEGSDISFRVFPASELRKQFESSGALTAETYEMFLELLDRAMGIQAEVSKPESSSGRGLLASQAPILSAGSNTIKIVQTAIRVLFESAASGYERSCRTVVQQNRSKPGRTVSYWCFKPAVTMRNLQSLKMRSMLLTSGTLSPMESFASELGVHFPIRLENPHVVTKPQIWAGVIKTGPDHEGQKGGRLTSAFYARGDAAHVELGRTMIKIASLVPDGLLAFFPSYGSLHSCIEAWKRLGPGLDGARPSVWEHLLRHKQIVAEERDAAKCSAAILAHRTNVDARVGSILLAVCRGKVSEGIDFSDEYGRAVVITGLPFPAAMDPKVILKREISDEEAKAWYTGQALRAVNQAVGRAIRHKYDYGAIILCDERYQSKNVQKQVSKWIRPSLTICPSFGDAEQSLGSFFSNAVKSSFAKDGEARRLEARRKKKESGADKRPEENTDAVVVAQEAISRILPPPKSEEQFLKQIFSLSDELATRNGKRKEKIEVHPRAKDTPKFRILDFSGDRARGGLKDSGFGGNDKRPRPNKRATQESSRSSEFLAARAKRIEDEEGRGKPSPLIRREKRLRTAASGQSTEGMGRRKRREVAFSVQIKQVFEGQEGIRQFLALFREILRIQTEIKEGTGPLQSDEQLQACLKEAKASTEKIIALIREKANGEDIETFLRNLRVKFPVEFRHWYDAAL</sequence>
<organism evidence="17 18">
    <name type="scientific">Chondrus crispus</name>
    <name type="common">Carrageen Irish moss</name>
    <name type="synonym">Polymorpha crispa</name>
    <dbReference type="NCBI Taxonomy" id="2769"/>
    <lineage>
        <taxon>Eukaryota</taxon>
        <taxon>Rhodophyta</taxon>
        <taxon>Florideophyceae</taxon>
        <taxon>Rhodymeniophycidae</taxon>
        <taxon>Gigartinales</taxon>
        <taxon>Gigartinaceae</taxon>
        <taxon>Chondrus</taxon>
    </lineage>
</organism>
<dbReference type="GO" id="GO:0090657">
    <property type="term" value="P:telomeric loop disassembly"/>
    <property type="evidence" value="ECO:0007669"/>
    <property type="project" value="TreeGrafter"/>
</dbReference>
<dbReference type="GO" id="GO:0016818">
    <property type="term" value="F:hydrolase activity, acting on acid anhydrides, in phosphorus-containing anhydrides"/>
    <property type="evidence" value="ECO:0007669"/>
    <property type="project" value="InterPro"/>
</dbReference>
<dbReference type="SUPFAM" id="SSF52540">
    <property type="entry name" value="P-loop containing nucleoside triphosphate hydrolases"/>
    <property type="match status" value="1"/>
</dbReference>
<dbReference type="SMART" id="SM00488">
    <property type="entry name" value="DEXDc2"/>
    <property type="match status" value="1"/>
</dbReference>
<comment type="subcellular location">
    <subcellularLocation>
        <location evidence="1">Nucleus</location>
    </subcellularLocation>
</comment>
<name>R7QGI7_CHOCR</name>
<evidence type="ECO:0000259" key="16">
    <source>
        <dbReference type="PROSITE" id="PS51193"/>
    </source>
</evidence>
<dbReference type="GO" id="GO:0045910">
    <property type="term" value="P:negative regulation of DNA recombination"/>
    <property type="evidence" value="ECO:0007669"/>
    <property type="project" value="TreeGrafter"/>
</dbReference>